<evidence type="ECO:0000313" key="4">
    <source>
        <dbReference type="RefSeq" id="XP_065647736.1"/>
    </source>
</evidence>
<dbReference type="Pfam" id="PF12796">
    <property type="entry name" value="Ank_2"/>
    <property type="match status" value="3"/>
</dbReference>
<evidence type="ECO:0000313" key="2">
    <source>
        <dbReference type="Proteomes" id="UP001652625"/>
    </source>
</evidence>
<dbReference type="Gene3D" id="1.25.40.20">
    <property type="entry name" value="Ankyrin repeat-containing domain"/>
    <property type="match status" value="3"/>
</dbReference>
<dbReference type="PROSITE" id="PS50297">
    <property type="entry name" value="ANK_REP_REGION"/>
    <property type="match status" value="7"/>
</dbReference>
<feature type="repeat" description="ANK" evidence="1">
    <location>
        <begin position="552"/>
        <end position="581"/>
    </location>
</feature>
<keyword evidence="2" id="KW-1185">Reference proteome</keyword>
<dbReference type="InterPro" id="IPR052801">
    <property type="entry name" value="Ankyrin-EF-hand"/>
</dbReference>
<evidence type="ECO:0000256" key="1">
    <source>
        <dbReference type="PROSITE-ProRule" id="PRU00023"/>
    </source>
</evidence>
<keyword evidence="1" id="KW-0040">ANK repeat</keyword>
<dbReference type="InterPro" id="IPR002110">
    <property type="entry name" value="Ankyrin_rpt"/>
</dbReference>
<dbReference type="PANTHER" id="PTHR24127:SF1">
    <property type="entry name" value="ANKYRIN REPEAT AND EF-HAND DOMAIN-CONTAINING PROTEIN 1"/>
    <property type="match status" value="1"/>
</dbReference>
<reference evidence="2 3" key="1">
    <citation type="submission" date="2025-05" db="UniProtKB">
        <authorList>
            <consortium name="RefSeq"/>
        </authorList>
    </citation>
    <scope>NUCLEOTIDE SEQUENCE [LARGE SCALE GENOMIC DNA]</scope>
</reference>
<dbReference type="PROSITE" id="PS50088">
    <property type="entry name" value="ANK_REPEAT"/>
    <property type="match status" value="8"/>
</dbReference>
<feature type="repeat" description="ANK" evidence="1">
    <location>
        <begin position="248"/>
        <end position="280"/>
    </location>
</feature>
<protein>
    <submittedName>
        <fullName evidence="3 4">Ankyrin repeat and EF-hand domain-containing protein 1 isoform X3</fullName>
    </submittedName>
</protein>
<gene>
    <name evidence="3 4" type="primary">LOC100205039</name>
</gene>
<dbReference type="InterPro" id="IPR036770">
    <property type="entry name" value="Ankyrin_rpt-contain_sf"/>
</dbReference>
<feature type="repeat" description="ANK" evidence="1">
    <location>
        <begin position="582"/>
        <end position="614"/>
    </location>
</feature>
<name>A0ABM4BFJ2_HYDVU</name>
<dbReference type="Pfam" id="PF00023">
    <property type="entry name" value="Ank"/>
    <property type="match status" value="2"/>
</dbReference>
<feature type="repeat" description="ANK" evidence="1">
    <location>
        <begin position="149"/>
        <end position="181"/>
    </location>
</feature>
<sequence>MLSNEDRLSELQIQKLFQAIVKKDVEKVKKIVHNGVPNLVNLADPIQGIYSLHLAVRTNNETLVKVLINLGADCDVKSLEGCTPFMEAAYYGHIQALRLLLEYFPKANLAVTDNSGKNVLHYCLYPTKRHTHCLQSIVNYGIDVDLTMDDKSVLMYACQDGLQESVEILLEAGIDVNKQNKVGETALHIACFYGFKECVRLLIKYGANLGIPNANGERAVHKAAVGGYLGILQVLSAHNADMNVTTIENETPLHYAASYGHQTVCKYLVQRGCFANIKNKNCLTATNLAKENGFKEAMKVCKKGENMRDSIQFSKLYLIKLYDWNVEYQLLIERKMQECGVNESIDNVDKINIHQFLDVLLLFKPPVSDAILMGVLKDHDPSATNLIDYKLFFSGKKFISKKFMVNAEKKLKKGKKGNGKKGKSSILPIYTKVLNTRIKSGGPLSNFIEKQQQITDSCRFTPDHPPKHPIVDDSYWYMENPPSQYIQIDKAIKMEDELSLKMAIKEDSILKTDDNYYKTPLMTATLAGNLEAVMMFVQFGADVNAKDNFMWTPLHFACHIGQKDLVEFLLCNGALINAQSSNGGTPLMRAVEASKIDVVKLLLEKGANVLLKNSKGDSVLEIAMSYGNSDILEIIEEKLKELPQNGVKKKNKSIQKREKLKGNEKVMFTSTLPLTNIELRSELSPKLPQKKNPSLAEKKLRDHSISYTVKHAWMPQMDTEAFLSLCQRRRSRFGCEIDFNDYKAPFEKHIKDLLTMLDETN</sequence>
<feature type="repeat" description="ANK" evidence="1">
    <location>
        <begin position="516"/>
        <end position="548"/>
    </location>
</feature>
<dbReference type="GeneID" id="100205039"/>
<dbReference type="Proteomes" id="UP001652625">
    <property type="component" value="Chromosome 02"/>
</dbReference>
<organism evidence="2 4">
    <name type="scientific">Hydra vulgaris</name>
    <name type="common">Hydra</name>
    <name type="synonym">Hydra attenuata</name>
    <dbReference type="NCBI Taxonomy" id="6087"/>
    <lineage>
        <taxon>Eukaryota</taxon>
        <taxon>Metazoa</taxon>
        <taxon>Cnidaria</taxon>
        <taxon>Hydrozoa</taxon>
        <taxon>Hydroidolina</taxon>
        <taxon>Anthoathecata</taxon>
        <taxon>Aplanulata</taxon>
        <taxon>Hydridae</taxon>
        <taxon>Hydra</taxon>
    </lineage>
</organism>
<dbReference type="RefSeq" id="XP_065647735.1">
    <property type="nucleotide sequence ID" value="XM_065791663.1"/>
</dbReference>
<dbReference type="PANTHER" id="PTHR24127">
    <property type="entry name" value="ANKYRIN REPEAT AND EF-HAND DOMAIN-CONTAINING PROTEIN 1"/>
    <property type="match status" value="1"/>
</dbReference>
<dbReference type="RefSeq" id="XP_065647736.1">
    <property type="nucleotide sequence ID" value="XM_065791664.1"/>
</dbReference>
<proteinExistence type="predicted"/>
<dbReference type="PRINTS" id="PR01415">
    <property type="entry name" value="ANKYRIN"/>
</dbReference>
<feature type="repeat" description="ANK" evidence="1">
    <location>
        <begin position="182"/>
        <end position="214"/>
    </location>
</feature>
<feature type="repeat" description="ANK" evidence="1">
    <location>
        <begin position="47"/>
        <end position="79"/>
    </location>
</feature>
<accession>A0ABM4BFJ2</accession>
<dbReference type="SMART" id="SM00248">
    <property type="entry name" value="ANK"/>
    <property type="match status" value="11"/>
</dbReference>
<evidence type="ECO:0000313" key="3">
    <source>
        <dbReference type="RefSeq" id="XP_065647735.1"/>
    </source>
</evidence>
<feature type="repeat" description="ANK" evidence="1">
    <location>
        <begin position="215"/>
        <end position="247"/>
    </location>
</feature>
<dbReference type="SUPFAM" id="SSF48403">
    <property type="entry name" value="Ankyrin repeat"/>
    <property type="match status" value="2"/>
</dbReference>